<proteinExistence type="predicted"/>
<evidence type="ECO:0000313" key="3">
    <source>
        <dbReference type="Proteomes" id="UP000694865"/>
    </source>
</evidence>
<accession>A0ABM0GUD1</accession>
<gene>
    <name evidence="4" type="primary">LOC100375924</name>
</gene>
<reference evidence="4" key="1">
    <citation type="submission" date="2025-08" db="UniProtKB">
        <authorList>
            <consortium name="RefSeq"/>
        </authorList>
    </citation>
    <scope>IDENTIFICATION</scope>
    <source>
        <tissue evidence="4">Testes</tissue>
    </source>
</reference>
<dbReference type="Gene3D" id="3.40.50.410">
    <property type="entry name" value="von Willebrand factor, type A domain"/>
    <property type="match status" value="1"/>
</dbReference>
<protein>
    <submittedName>
        <fullName evidence="4">von Willebrand factor A domain-containing protein 5B1-like</fullName>
    </submittedName>
</protein>
<dbReference type="PANTHER" id="PTHR46299">
    <property type="entry name" value="VON WILLEBRAND FACTOR A DOMAIN-CONTAINING PROTEIN 5B2-RELATED"/>
    <property type="match status" value="1"/>
</dbReference>
<evidence type="ECO:0000313" key="4">
    <source>
        <dbReference type="RefSeq" id="XP_002737542.1"/>
    </source>
</evidence>
<organism evidence="3 4">
    <name type="scientific">Saccoglossus kowalevskii</name>
    <name type="common">Acorn worm</name>
    <dbReference type="NCBI Taxonomy" id="10224"/>
    <lineage>
        <taxon>Eukaryota</taxon>
        <taxon>Metazoa</taxon>
        <taxon>Hemichordata</taxon>
        <taxon>Enteropneusta</taxon>
        <taxon>Harrimaniidae</taxon>
        <taxon>Saccoglossus</taxon>
    </lineage>
</organism>
<evidence type="ECO:0000259" key="2">
    <source>
        <dbReference type="PROSITE" id="PS51468"/>
    </source>
</evidence>
<dbReference type="GeneID" id="100375924"/>
<sequence>MPGLINRHTRNPLPLHNCRITGCVNGYSAGITAYLTYCNDEDHLVDGLYVMPTTEFSTVVAFEAQVYGRNYTASIREKSKCECVLSETPSITSGHMCLNQGKFVINEFDETRVFAATVGTIPPFGTVTLLISVVFELEITKDGALLFKLPSVFTPRFSPPILPDQTSLISFSYTGPDERAHANSLGSLLEIATDIPLNTIKYEFEFQLEIKAPGLLSGVSSSTHSIRVDADPLAVDASDVFVTLAEPHDFKKDFRMMIYLAKPHEPSVVIELGDMTGTEYVEFLKTTEDFSNLDNKEDKTIDKDRVTKLRNRLHRDIMHVPVIMLNYSPDFRELEDTLNKKFEVPSEFIFVIDRSGSMSGANIANARETLMLFMKSLPMTCQFNIIGFGSSFKPLFECSRPYTQVTISECSQYITKMKADMGGTNLFSPLEWIYKKPICRGFPRHVFVLTDGTVNNVQQVIELVKNNSHNTR</sequence>
<evidence type="ECO:0000259" key="1">
    <source>
        <dbReference type="PROSITE" id="PS50234"/>
    </source>
</evidence>
<dbReference type="RefSeq" id="XP_002737542.1">
    <property type="nucleotide sequence ID" value="XM_002737496.1"/>
</dbReference>
<name>A0ABM0GUD1_SACKO</name>
<dbReference type="InterPro" id="IPR052627">
    <property type="entry name" value="VWA_domain-containing"/>
</dbReference>
<dbReference type="InterPro" id="IPR013694">
    <property type="entry name" value="VIT"/>
</dbReference>
<dbReference type="PROSITE" id="PS50234">
    <property type="entry name" value="VWFA"/>
    <property type="match status" value="1"/>
</dbReference>
<dbReference type="Pfam" id="PF13757">
    <property type="entry name" value="VIT_2"/>
    <property type="match status" value="1"/>
</dbReference>
<dbReference type="InterPro" id="IPR036465">
    <property type="entry name" value="vWFA_dom_sf"/>
</dbReference>
<dbReference type="Pfam" id="PF13768">
    <property type="entry name" value="VWA_3"/>
    <property type="match status" value="1"/>
</dbReference>
<dbReference type="SUPFAM" id="SSF53300">
    <property type="entry name" value="vWA-like"/>
    <property type="match status" value="1"/>
</dbReference>
<keyword evidence="3" id="KW-1185">Reference proteome</keyword>
<feature type="domain" description="VIT" evidence="2">
    <location>
        <begin position="1"/>
        <end position="135"/>
    </location>
</feature>
<dbReference type="PROSITE" id="PS51468">
    <property type="entry name" value="VIT"/>
    <property type="match status" value="1"/>
</dbReference>
<dbReference type="PANTHER" id="PTHR46299:SF4">
    <property type="entry name" value="VON WILLEBRAND FACTOR A DOMAIN-CONTAINING PROTEIN 5B1-LIKE"/>
    <property type="match status" value="1"/>
</dbReference>
<dbReference type="Proteomes" id="UP000694865">
    <property type="component" value="Unplaced"/>
</dbReference>
<dbReference type="InterPro" id="IPR002035">
    <property type="entry name" value="VWF_A"/>
</dbReference>
<feature type="domain" description="VWFA" evidence="1">
    <location>
        <begin position="347"/>
        <end position="472"/>
    </location>
</feature>